<gene>
    <name evidence="5" type="ORF">E6K72_07470</name>
</gene>
<feature type="non-terminal residue" evidence="5">
    <location>
        <position position="116"/>
    </location>
</feature>
<feature type="domain" description="Blue (type 1) copper" evidence="4">
    <location>
        <begin position="29"/>
        <end position="115"/>
    </location>
</feature>
<feature type="chain" id="PRO_5021927566" description="Blue (type 1) copper domain-containing protein" evidence="3">
    <location>
        <begin position="26"/>
        <end position="116"/>
    </location>
</feature>
<evidence type="ECO:0000256" key="1">
    <source>
        <dbReference type="ARBA" id="ARBA00022723"/>
    </source>
</evidence>
<dbReference type="SUPFAM" id="SSF49503">
    <property type="entry name" value="Cupredoxins"/>
    <property type="match status" value="1"/>
</dbReference>
<dbReference type="Gene3D" id="2.60.40.420">
    <property type="entry name" value="Cupredoxins - blue copper proteins"/>
    <property type="match status" value="1"/>
</dbReference>
<proteinExistence type="predicted"/>
<dbReference type="InterPro" id="IPR000923">
    <property type="entry name" value="BlueCu_1"/>
</dbReference>
<keyword evidence="3" id="KW-0732">Signal</keyword>
<protein>
    <recommendedName>
        <fullName evidence="4">Blue (type 1) copper domain-containing protein</fullName>
    </recommendedName>
</protein>
<comment type="caution">
    <text evidence="5">The sequence shown here is derived from an EMBL/GenBank/DDBJ whole genome shotgun (WGS) entry which is preliminary data.</text>
</comment>
<dbReference type="InterPro" id="IPR008972">
    <property type="entry name" value="Cupredoxin"/>
</dbReference>
<feature type="signal peptide" evidence="3">
    <location>
        <begin position="1"/>
        <end position="25"/>
    </location>
</feature>
<evidence type="ECO:0000313" key="5">
    <source>
        <dbReference type="EMBL" id="TMQ54683.1"/>
    </source>
</evidence>
<dbReference type="GO" id="GO:0009055">
    <property type="term" value="F:electron transfer activity"/>
    <property type="evidence" value="ECO:0007669"/>
    <property type="project" value="InterPro"/>
</dbReference>
<reference evidence="5 6" key="1">
    <citation type="journal article" date="2019" name="Nat. Microbiol.">
        <title>Mediterranean grassland soil C-N compound turnover is dependent on rainfall and depth, and is mediated by genomically divergent microorganisms.</title>
        <authorList>
            <person name="Diamond S."/>
            <person name="Andeer P.F."/>
            <person name="Li Z."/>
            <person name="Crits-Christoph A."/>
            <person name="Burstein D."/>
            <person name="Anantharaman K."/>
            <person name="Lane K.R."/>
            <person name="Thomas B.C."/>
            <person name="Pan C."/>
            <person name="Northen T.R."/>
            <person name="Banfield J.F."/>
        </authorList>
    </citation>
    <scope>NUCLEOTIDE SEQUENCE [LARGE SCALE GENOMIC DNA]</scope>
    <source>
        <strain evidence="5">WS_2</strain>
    </source>
</reference>
<evidence type="ECO:0000313" key="6">
    <source>
        <dbReference type="Proteomes" id="UP000317716"/>
    </source>
</evidence>
<sequence length="116" mass="12169">MIPRRLRSSLAATSFLLLLAAGSNAGQRRVDVGSGGLAFGPQDQTLNLGDHVTWIWVGAGHNVENGVSLSDPNQGTIFNTAVGGSTAAFTWKADQTGTIPYFCAPHFNFGMTGSLM</sequence>
<dbReference type="GO" id="GO:0005507">
    <property type="term" value="F:copper ion binding"/>
    <property type="evidence" value="ECO:0007669"/>
    <property type="project" value="InterPro"/>
</dbReference>
<dbReference type="Proteomes" id="UP000317716">
    <property type="component" value="Unassembled WGS sequence"/>
</dbReference>
<dbReference type="Pfam" id="PF00127">
    <property type="entry name" value="Copper-bind"/>
    <property type="match status" value="1"/>
</dbReference>
<organism evidence="5 6">
    <name type="scientific">Eiseniibacteriota bacterium</name>
    <dbReference type="NCBI Taxonomy" id="2212470"/>
    <lineage>
        <taxon>Bacteria</taxon>
        <taxon>Candidatus Eiseniibacteriota</taxon>
    </lineage>
</organism>
<name>A0A538STG6_UNCEI</name>
<evidence type="ECO:0000259" key="4">
    <source>
        <dbReference type="Pfam" id="PF00127"/>
    </source>
</evidence>
<dbReference type="EMBL" id="VBOS01000253">
    <property type="protein sequence ID" value="TMQ54683.1"/>
    <property type="molecule type" value="Genomic_DNA"/>
</dbReference>
<accession>A0A538STG6</accession>
<evidence type="ECO:0000256" key="3">
    <source>
        <dbReference type="SAM" id="SignalP"/>
    </source>
</evidence>
<dbReference type="AlphaFoldDB" id="A0A538STG6"/>
<evidence type="ECO:0000256" key="2">
    <source>
        <dbReference type="ARBA" id="ARBA00023008"/>
    </source>
</evidence>
<keyword evidence="1" id="KW-0479">Metal-binding</keyword>
<keyword evidence="2" id="KW-0186">Copper</keyword>